<name>A0A853EP43_9MICO</name>
<sequence length="138" mass="14855">MSASTPTTGVGSGQADEPRARGTLTLSDGVVEKIASQVVDEVSETYSTSRGLLGWRERVGGRTRPTVEVDLHSGFADLRVTVGLAYPVSLRSAADTIRDRVQQRVTALTGVQVRRVDVRIDGLQPAPAGARTRKERLR</sequence>
<reference evidence="3 4" key="1">
    <citation type="submission" date="2020-07" db="EMBL/GenBank/DDBJ databases">
        <title>MOT database genomes.</title>
        <authorList>
            <person name="Joseph S."/>
            <person name="Aduse-Opoku J."/>
            <person name="Hashim A."/>
            <person name="Wade W."/>
            <person name="Curtis M."/>
        </authorList>
    </citation>
    <scope>NUCLEOTIDE SEQUENCE [LARGE SCALE GENOMIC DNA]</scope>
    <source>
        <strain evidence="3 4">DSM 100099</strain>
    </source>
</reference>
<proteinExistence type="inferred from homology"/>
<organism evidence="3 4">
    <name type="scientific">Sanguibacter inulinus</name>
    <dbReference type="NCBI Taxonomy" id="60922"/>
    <lineage>
        <taxon>Bacteria</taxon>
        <taxon>Bacillati</taxon>
        <taxon>Actinomycetota</taxon>
        <taxon>Actinomycetes</taxon>
        <taxon>Micrococcales</taxon>
        <taxon>Sanguibacteraceae</taxon>
        <taxon>Sanguibacter</taxon>
    </lineage>
</organism>
<evidence type="ECO:0000256" key="2">
    <source>
        <dbReference type="SAM" id="MobiDB-lite"/>
    </source>
</evidence>
<dbReference type="AlphaFoldDB" id="A0A853EP43"/>
<dbReference type="Proteomes" id="UP000561011">
    <property type="component" value="Unassembled WGS sequence"/>
</dbReference>
<comment type="caution">
    <text evidence="3">The sequence shown here is derived from an EMBL/GenBank/DDBJ whole genome shotgun (WGS) entry which is preliminary data.</text>
</comment>
<gene>
    <name evidence="3" type="ORF">HZZ10_02410</name>
</gene>
<feature type="region of interest" description="Disordered" evidence="2">
    <location>
        <begin position="1"/>
        <end position="24"/>
    </location>
</feature>
<dbReference type="RefSeq" id="WP_056129160.1">
    <property type="nucleotide sequence ID" value="NZ_JACBYE010000003.1"/>
</dbReference>
<accession>A0A853EP43</accession>
<evidence type="ECO:0000313" key="4">
    <source>
        <dbReference type="Proteomes" id="UP000561011"/>
    </source>
</evidence>
<evidence type="ECO:0000256" key="1">
    <source>
        <dbReference type="ARBA" id="ARBA00005721"/>
    </source>
</evidence>
<comment type="similarity">
    <text evidence="1">Belongs to the asp23 family.</text>
</comment>
<keyword evidence="4" id="KW-1185">Reference proteome</keyword>
<evidence type="ECO:0000313" key="3">
    <source>
        <dbReference type="EMBL" id="NYS92385.1"/>
    </source>
</evidence>
<dbReference type="Pfam" id="PF03780">
    <property type="entry name" value="Asp23"/>
    <property type="match status" value="1"/>
</dbReference>
<dbReference type="InterPro" id="IPR005531">
    <property type="entry name" value="Asp23"/>
</dbReference>
<dbReference type="EMBL" id="JACBYE010000003">
    <property type="protein sequence ID" value="NYS92385.1"/>
    <property type="molecule type" value="Genomic_DNA"/>
</dbReference>
<protein>
    <submittedName>
        <fullName evidence="3">Asp23/Gls24 family envelope stress response protein</fullName>
    </submittedName>
</protein>